<feature type="domain" description="DUF7467" evidence="2">
    <location>
        <begin position="472"/>
        <end position="562"/>
    </location>
</feature>
<proteinExistence type="predicted"/>
<keyword evidence="1" id="KW-0732">Signal</keyword>
<dbReference type="EMBL" id="RBLG01000003">
    <property type="protein sequence ID" value="RKS50635.1"/>
    <property type="molecule type" value="Genomic_DNA"/>
</dbReference>
<dbReference type="Pfam" id="PF24269">
    <property type="entry name" value="DUF7467"/>
    <property type="match status" value="3"/>
</dbReference>
<feature type="chain" id="PRO_5019804544" description="DUF7467 domain-containing protein" evidence="1">
    <location>
        <begin position="23"/>
        <end position="688"/>
    </location>
</feature>
<protein>
    <recommendedName>
        <fullName evidence="2">DUF7467 domain-containing protein</fullName>
    </recommendedName>
</protein>
<dbReference type="InterPro" id="IPR055890">
    <property type="entry name" value="DUF7467"/>
</dbReference>
<name>A0A495PLQ2_9FLAO</name>
<feature type="domain" description="DUF7467" evidence="2">
    <location>
        <begin position="585"/>
        <end position="675"/>
    </location>
</feature>
<gene>
    <name evidence="3" type="ORF">BC962_2407</name>
</gene>
<dbReference type="AlphaFoldDB" id="A0A495PLQ2"/>
<comment type="caution">
    <text evidence="3">The sequence shown here is derived from an EMBL/GenBank/DDBJ whole genome shotgun (WGS) entry which is preliminary data.</text>
</comment>
<reference evidence="3 4" key="1">
    <citation type="submission" date="2018-10" db="EMBL/GenBank/DDBJ databases">
        <title>Genomic Encyclopedia of Archaeal and Bacterial Type Strains, Phase II (KMG-II): from individual species to whole genera.</title>
        <authorList>
            <person name="Goeker M."/>
        </authorList>
    </citation>
    <scope>NUCLEOTIDE SEQUENCE [LARGE SCALE GENOMIC DNA]</scope>
    <source>
        <strain evidence="3 4">DSM 19839</strain>
    </source>
</reference>
<evidence type="ECO:0000256" key="1">
    <source>
        <dbReference type="SAM" id="SignalP"/>
    </source>
</evidence>
<feature type="domain" description="DUF7467" evidence="2">
    <location>
        <begin position="383"/>
        <end position="449"/>
    </location>
</feature>
<organism evidence="3 4">
    <name type="scientific">Gillisia mitskevichiae</name>
    <dbReference type="NCBI Taxonomy" id="270921"/>
    <lineage>
        <taxon>Bacteria</taxon>
        <taxon>Pseudomonadati</taxon>
        <taxon>Bacteroidota</taxon>
        <taxon>Flavobacteriia</taxon>
        <taxon>Flavobacteriales</taxon>
        <taxon>Flavobacteriaceae</taxon>
        <taxon>Gillisia</taxon>
    </lineage>
</organism>
<dbReference type="PROSITE" id="PS51257">
    <property type="entry name" value="PROKAR_LIPOPROTEIN"/>
    <property type="match status" value="1"/>
</dbReference>
<feature type="signal peptide" evidence="1">
    <location>
        <begin position="1"/>
        <end position="22"/>
    </location>
</feature>
<dbReference type="Proteomes" id="UP000276282">
    <property type="component" value="Unassembled WGS sequence"/>
</dbReference>
<accession>A0A495PLQ2</accession>
<dbReference type="OrthoDB" id="599464at2"/>
<keyword evidence="4" id="KW-1185">Reference proteome</keyword>
<sequence>MVKTRALFLGILLLFLVSSCSKEDESGTKAPENTGEVKGVLSFGSLLENFDDKNFKTVFGEFEEIPQCSDLIPKYVRVAVRNLSDNSWVAGKDGVNSFIEIEVNPNGSDSNGDNILDAWFTKESEDLELDAGSYSIEYFAVLDGNDANAEIIYLAPRKNDNYGPISFQNYVNKPLPIKVDILSGEKHYAPVEVLCYDKQLAIAFGYLFFDFTNPNFIYICSFGNVCDEVGRHSPAHFRLAIWKFDENGNYDASNLLVDKKNTISSIIDDDEVERFYGDLICVPLPDGPGEDKFFGQVYIIEDDQSQTLIREGSFTDTTILENLFNEEKFSLYHFRDDCCGKEDNFSLLTDLTTADCDGQECKPCEGGVANLDLQYLGTEITDVTITTGGISIFDGTVNPNDIIELNKHGSIPSLGDEIKIFTNQILYRKLNTSCAESIGPGLLIGDFKIIVGESVVGGELCPVPPGDNPECQSCDGKVTDLSIRFKGPDNTAVKIKQDNDNSILFQDTVDHGEIINISQSEGSATMGDNIKIYVNSSYYGKFHTSCSSPIGPGLVIGDFKILSGASLLGGILCPVETPPDDCDECDGKVVELTLKYTGSDANIKIIQSKDRTVIFKEYVNKNQTFNVMGSYNRNGKITMWTNIEVYINHNKHTDIHTSCSQPIGIGSIFGKFIVISGSSLNGGEFCPI</sequence>
<dbReference type="RefSeq" id="WP_121346235.1">
    <property type="nucleotide sequence ID" value="NZ_RBLG01000003.1"/>
</dbReference>
<evidence type="ECO:0000313" key="3">
    <source>
        <dbReference type="EMBL" id="RKS50635.1"/>
    </source>
</evidence>
<evidence type="ECO:0000259" key="2">
    <source>
        <dbReference type="Pfam" id="PF24269"/>
    </source>
</evidence>
<evidence type="ECO:0000313" key="4">
    <source>
        <dbReference type="Proteomes" id="UP000276282"/>
    </source>
</evidence>